<dbReference type="EMBL" id="VTUU01000014">
    <property type="protein sequence ID" value="KAA1170823.1"/>
    <property type="molecule type" value="Genomic_DNA"/>
</dbReference>
<organism evidence="4 5">
    <name type="scientific">Marinobacter salinexigens</name>
    <dbReference type="NCBI Taxonomy" id="2919747"/>
    <lineage>
        <taxon>Bacteria</taxon>
        <taxon>Pseudomonadati</taxon>
        <taxon>Pseudomonadota</taxon>
        <taxon>Gammaproteobacteria</taxon>
        <taxon>Pseudomonadales</taxon>
        <taxon>Marinobacteraceae</taxon>
        <taxon>Marinobacter</taxon>
    </lineage>
</organism>
<dbReference type="InterPro" id="IPR019913">
    <property type="entry name" value="Pyrimidine_utilisation_RutD"/>
</dbReference>
<evidence type="ECO:0000313" key="5">
    <source>
        <dbReference type="Proteomes" id="UP000323161"/>
    </source>
</evidence>
<dbReference type="Gene3D" id="3.40.50.1820">
    <property type="entry name" value="alpha/beta hydrolase"/>
    <property type="match status" value="1"/>
</dbReference>
<dbReference type="InterPro" id="IPR050471">
    <property type="entry name" value="AB_hydrolase"/>
</dbReference>
<dbReference type="HAMAP" id="MF_00832">
    <property type="entry name" value="RutD"/>
    <property type="match status" value="1"/>
</dbReference>
<dbReference type="EC" id="3.5.1.-" evidence="2"/>
<protein>
    <recommendedName>
        <fullName evidence="2">Putative carbamate hydrolase RutD</fullName>
        <ecNumber evidence="2">3.5.1.-</ecNumber>
    </recommendedName>
    <alternativeName>
        <fullName evidence="2">Aminohydrolase</fullName>
    </alternativeName>
</protein>
<evidence type="ECO:0000256" key="2">
    <source>
        <dbReference type="HAMAP-Rule" id="MF_00832"/>
    </source>
</evidence>
<comment type="similarity">
    <text evidence="2">Belongs to the AB hydrolase superfamily. Hydrolase RutD family.</text>
</comment>
<dbReference type="PRINTS" id="PR00111">
    <property type="entry name" value="ABHYDROLASE"/>
</dbReference>
<dbReference type="NCBIfam" id="TIGR03611">
    <property type="entry name" value="RutD"/>
    <property type="match status" value="1"/>
</dbReference>
<comment type="caution">
    <text evidence="4">The sequence shown here is derived from an EMBL/GenBank/DDBJ whole genome shotgun (WGS) entry which is preliminary data.</text>
</comment>
<dbReference type="SUPFAM" id="SSF53474">
    <property type="entry name" value="alpha/beta-Hydrolases"/>
    <property type="match status" value="1"/>
</dbReference>
<dbReference type="InterPro" id="IPR000073">
    <property type="entry name" value="AB_hydrolase_1"/>
</dbReference>
<dbReference type="GO" id="GO:0019740">
    <property type="term" value="P:nitrogen utilization"/>
    <property type="evidence" value="ECO:0007669"/>
    <property type="project" value="UniProtKB-UniRule"/>
</dbReference>
<proteinExistence type="inferred from homology"/>
<dbReference type="GO" id="GO:0006212">
    <property type="term" value="P:uracil catabolic process"/>
    <property type="evidence" value="ECO:0007669"/>
    <property type="project" value="UniProtKB-UniRule"/>
</dbReference>
<keyword evidence="1 2" id="KW-0378">Hydrolase</keyword>
<dbReference type="GO" id="GO:0016811">
    <property type="term" value="F:hydrolase activity, acting on carbon-nitrogen (but not peptide) bonds, in linear amides"/>
    <property type="evidence" value="ECO:0007669"/>
    <property type="project" value="InterPro"/>
</dbReference>
<dbReference type="InterPro" id="IPR029058">
    <property type="entry name" value="AB_hydrolase_fold"/>
</dbReference>
<comment type="function">
    <text evidence="2">Involved in pyrimidine catabolism. May facilitate the hydrolysis of carbamate, a reaction that can also occur spontaneously.</text>
</comment>
<sequence length="277" mass="30535">MKSAAGTLYWEAHGPADGETVVLSAGLGGSGKYWAPQLPALTERYRVLVYDQFGTGRSRGDIPEFYTVADMAAELDALLEEQIAGPVHFIGHALGGLIGLELARRSPGRVGSLLLINAWAEPNAHSRRCFSVRRKLLLSSGPEAYLEAQPLFLFPPVWIAENSEWLEQESSHMLASFPSQENVLRRLAALQSWQPKPEDLASIRANTLVLATRDDALVPWTCSQKLASRLPNSGIRLLPEGGHAVNVTEVERFNELMLDHLRKHRLPTEALTTQEAL</sequence>
<name>A0A5B0V9G5_9GAMM</name>
<evidence type="ECO:0000256" key="1">
    <source>
        <dbReference type="ARBA" id="ARBA00022801"/>
    </source>
</evidence>
<dbReference type="PANTHER" id="PTHR43433">
    <property type="entry name" value="HYDROLASE, ALPHA/BETA FOLD FAMILY PROTEIN"/>
    <property type="match status" value="1"/>
</dbReference>
<evidence type="ECO:0000313" key="4">
    <source>
        <dbReference type="EMBL" id="KAA1170823.1"/>
    </source>
</evidence>
<keyword evidence="5" id="KW-1185">Reference proteome</keyword>
<gene>
    <name evidence="2 4" type="primary">rutD</name>
    <name evidence="4" type="ORF">FWJ25_18035</name>
</gene>
<feature type="domain" description="AB hydrolase-1" evidence="3">
    <location>
        <begin position="20"/>
        <end position="248"/>
    </location>
</feature>
<comment type="catalytic activity">
    <reaction evidence="2">
        <text>carbamate + 2 H(+) = NH4(+) + CO2</text>
        <dbReference type="Rhea" id="RHEA:15649"/>
        <dbReference type="ChEBI" id="CHEBI:13941"/>
        <dbReference type="ChEBI" id="CHEBI:15378"/>
        <dbReference type="ChEBI" id="CHEBI:16526"/>
        <dbReference type="ChEBI" id="CHEBI:28938"/>
    </reaction>
</comment>
<accession>A0A5B0V9G5</accession>
<dbReference type="PANTHER" id="PTHR43433:SF10">
    <property type="entry name" value="AB HYDROLASE-1 DOMAIN-CONTAINING PROTEIN"/>
    <property type="match status" value="1"/>
</dbReference>
<dbReference type="AlphaFoldDB" id="A0A5B0V9G5"/>
<evidence type="ECO:0000259" key="3">
    <source>
        <dbReference type="Pfam" id="PF00561"/>
    </source>
</evidence>
<reference evidence="4 5" key="1">
    <citation type="submission" date="2019-08" db="EMBL/GenBank/DDBJ databases">
        <title>Marinobacter ZYF650 sp. nov., a marine bacterium isolated from seawater of the Mariana trench.</title>
        <authorList>
            <person name="Ahmad W."/>
        </authorList>
    </citation>
    <scope>NUCLEOTIDE SEQUENCE [LARGE SCALE GENOMIC DNA]</scope>
    <source>
        <strain evidence="4 5">ZYF650</strain>
    </source>
</reference>
<dbReference type="Pfam" id="PF00561">
    <property type="entry name" value="Abhydrolase_1"/>
    <property type="match status" value="1"/>
</dbReference>
<dbReference type="Proteomes" id="UP000323161">
    <property type="component" value="Unassembled WGS sequence"/>
</dbReference>